<keyword evidence="4" id="KW-1185">Reference proteome</keyword>
<evidence type="ECO:0000313" key="3">
    <source>
        <dbReference type="EMBL" id="GCE30409.1"/>
    </source>
</evidence>
<dbReference type="EMBL" id="BIFT01000002">
    <property type="protein sequence ID" value="GCE30409.1"/>
    <property type="molecule type" value="Genomic_DNA"/>
</dbReference>
<reference evidence="4" key="1">
    <citation type="submission" date="2018-12" db="EMBL/GenBank/DDBJ databases">
        <title>Tengunoibacter tsumagoiensis gen. nov., sp. nov., Dictyobacter kobayashii sp. nov., D. alpinus sp. nov., and D. joshuensis sp. nov. and description of Dictyobacteraceae fam. nov. within the order Ktedonobacterales isolated from Tengu-no-mugimeshi.</title>
        <authorList>
            <person name="Wang C.M."/>
            <person name="Zheng Y."/>
            <person name="Sakai Y."/>
            <person name="Toyoda A."/>
            <person name="Minakuchi Y."/>
            <person name="Abe K."/>
            <person name="Yokota A."/>
            <person name="Yabe S."/>
        </authorList>
    </citation>
    <scope>NUCLEOTIDE SEQUENCE [LARGE SCALE GENOMIC DNA]</scope>
    <source>
        <strain evidence="4">Uno16</strain>
    </source>
</reference>
<protein>
    <recommendedName>
        <fullName evidence="2">Response regulatory domain-containing protein</fullName>
    </recommendedName>
</protein>
<dbReference type="InterPro" id="IPR001789">
    <property type="entry name" value="Sig_transdc_resp-reg_receiver"/>
</dbReference>
<dbReference type="AlphaFoldDB" id="A0A402BGF1"/>
<name>A0A402BGF1_9CHLR</name>
<dbReference type="InterPro" id="IPR011006">
    <property type="entry name" value="CheY-like_superfamily"/>
</dbReference>
<organism evidence="3 4">
    <name type="scientific">Dictyobacter alpinus</name>
    <dbReference type="NCBI Taxonomy" id="2014873"/>
    <lineage>
        <taxon>Bacteria</taxon>
        <taxon>Bacillati</taxon>
        <taxon>Chloroflexota</taxon>
        <taxon>Ktedonobacteria</taxon>
        <taxon>Ktedonobacterales</taxon>
        <taxon>Dictyobacteraceae</taxon>
        <taxon>Dictyobacter</taxon>
    </lineage>
</organism>
<gene>
    <name evidence="3" type="ORF">KDA_58930</name>
</gene>
<dbReference type="GO" id="GO:0000160">
    <property type="term" value="P:phosphorelay signal transduction system"/>
    <property type="evidence" value="ECO:0007669"/>
    <property type="project" value="InterPro"/>
</dbReference>
<dbReference type="PROSITE" id="PS50110">
    <property type="entry name" value="RESPONSE_REGULATORY"/>
    <property type="match status" value="1"/>
</dbReference>
<evidence type="ECO:0000256" key="1">
    <source>
        <dbReference type="PROSITE-ProRule" id="PRU00169"/>
    </source>
</evidence>
<accession>A0A402BGF1</accession>
<proteinExistence type="predicted"/>
<dbReference type="SUPFAM" id="SSF52172">
    <property type="entry name" value="CheY-like"/>
    <property type="match status" value="1"/>
</dbReference>
<evidence type="ECO:0000313" key="4">
    <source>
        <dbReference type="Proteomes" id="UP000287171"/>
    </source>
</evidence>
<evidence type="ECO:0000259" key="2">
    <source>
        <dbReference type="PROSITE" id="PS50110"/>
    </source>
</evidence>
<dbReference type="RefSeq" id="WP_218027597.1">
    <property type="nucleotide sequence ID" value="NZ_BIFT01000002.1"/>
</dbReference>
<feature type="modified residue" description="4-aspartylphosphate" evidence="1">
    <location>
        <position position="57"/>
    </location>
</feature>
<dbReference type="Proteomes" id="UP000287171">
    <property type="component" value="Unassembled WGS sequence"/>
</dbReference>
<keyword evidence="1" id="KW-0597">Phosphoprotein</keyword>
<sequence>METSPRTLLLVNRLPRNLQLLSDYLKKEGYNTLTASNYQEFDQALTQQDSIAGCLIDIAGFDAAIWTRCEKLRAAKIPFLIFSPNQSAAVQQASLSHGAKGVMFKPLVVKDLLGVVQSILEG</sequence>
<feature type="domain" description="Response regulatory" evidence="2">
    <location>
        <begin position="7"/>
        <end position="120"/>
    </location>
</feature>
<dbReference type="Gene3D" id="3.40.50.2300">
    <property type="match status" value="1"/>
</dbReference>
<comment type="caution">
    <text evidence="3">The sequence shown here is derived from an EMBL/GenBank/DDBJ whole genome shotgun (WGS) entry which is preliminary data.</text>
</comment>